<dbReference type="EMBL" id="BTGU01000036">
    <property type="protein sequence ID" value="GMN51012.1"/>
    <property type="molecule type" value="Genomic_DNA"/>
</dbReference>
<evidence type="ECO:0000313" key="2">
    <source>
        <dbReference type="EMBL" id="GMN51012.1"/>
    </source>
</evidence>
<feature type="region of interest" description="Disordered" evidence="1">
    <location>
        <begin position="46"/>
        <end position="79"/>
    </location>
</feature>
<evidence type="ECO:0000313" key="3">
    <source>
        <dbReference type="Proteomes" id="UP001187192"/>
    </source>
</evidence>
<reference evidence="2" key="1">
    <citation type="submission" date="2023-07" db="EMBL/GenBank/DDBJ databases">
        <title>draft genome sequence of fig (Ficus carica).</title>
        <authorList>
            <person name="Takahashi T."/>
            <person name="Nishimura K."/>
        </authorList>
    </citation>
    <scope>NUCLEOTIDE SEQUENCE</scope>
</reference>
<name>A0AA88DDF7_FICCA</name>
<evidence type="ECO:0000256" key="1">
    <source>
        <dbReference type="SAM" id="MobiDB-lite"/>
    </source>
</evidence>
<comment type="caution">
    <text evidence="2">The sequence shown here is derived from an EMBL/GenBank/DDBJ whole genome shotgun (WGS) entry which is preliminary data.</text>
</comment>
<protein>
    <submittedName>
        <fullName evidence="2">Uncharacterized protein</fullName>
    </submittedName>
</protein>
<dbReference type="AlphaFoldDB" id="A0AA88DDF7"/>
<sequence>MDRARGKQPIEDDIEVWTSTDFDESDSGDKEWASVLHRSKAEYDSLQMRKGAKTSNEASERSRPAIMSGAGVLSIPPIA</sequence>
<dbReference type="Proteomes" id="UP001187192">
    <property type="component" value="Unassembled WGS sequence"/>
</dbReference>
<organism evidence="2 3">
    <name type="scientific">Ficus carica</name>
    <name type="common">Common fig</name>
    <dbReference type="NCBI Taxonomy" id="3494"/>
    <lineage>
        <taxon>Eukaryota</taxon>
        <taxon>Viridiplantae</taxon>
        <taxon>Streptophyta</taxon>
        <taxon>Embryophyta</taxon>
        <taxon>Tracheophyta</taxon>
        <taxon>Spermatophyta</taxon>
        <taxon>Magnoliopsida</taxon>
        <taxon>eudicotyledons</taxon>
        <taxon>Gunneridae</taxon>
        <taxon>Pentapetalae</taxon>
        <taxon>rosids</taxon>
        <taxon>fabids</taxon>
        <taxon>Rosales</taxon>
        <taxon>Moraceae</taxon>
        <taxon>Ficeae</taxon>
        <taxon>Ficus</taxon>
    </lineage>
</organism>
<keyword evidence="3" id="KW-1185">Reference proteome</keyword>
<accession>A0AA88DDF7</accession>
<gene>
    <name evidence="2" type="ORF">TIFTF001_020162</name>
</gene>
<proteinExistence type="predicted"/>